<dbReference type="InterPro" id="IPR013320">
    <property type="entry name" value="ConA-like_dom_sf"/>
</dbReference>
<dbReference type="PANTHER" id="PTHR10963:SF55">
    <property type="entry name" value="GLYCOSIDE HYDROLASE FAMILY 16 PROTEIN"/>
    <property type="match status" value="1"/>
</dbReference>
<evidence type="ECO:0000256" key="1">
    <source>
        <dbReference type="ARBA" id="ARBA00006865"/>
    </source>
</evidence>
<comment type="caution">
    <text evidence="3">The sequence shown here is derived from an EMBL/GenBank/DDBJ whole genome shotgun (WGS) entry which is preliminary data.</text>
</comment>
<proteinExistence type="inferred from homology"/>
<dbReference type="InterPro" id="IPR050546">
    <property type="entry name" value="Glycosyl_Hydrlase_16"/>
</dbReference>
<dbReference type="InterPro" id="IPR000757">
    <property type="entry name" value="Beta-glucanase-like"/>
</dbReference>
<dbReference type="CDD" id="cd08023">
    <property type="entry name" value="GH16_laminarinase_like"/>
    <property type="match status" value="1"/>
</dbReference>
<evidence type="ECO:0000313" key="4">
    <source>
        <dbReference type="Proteomes" id="UP000609064"/>
    </source>
</evidence>
<dbReference type="Gene3D" id="2.60.120.200">
    <property type="match status" value="1"/>
</dbReference>
<protein>
    <recommendedName>
        <fullName evidence="2">GH16 domain-containing protein</fullName>
    </recommendedName>
</protein>
<dbReference type="SUPFAM" id="SSF49899">
    <property type="entry name" value="Concanavalin A-like lectins/glucanases"/>
    <property type="match status" value="1"/>
</dbReference>
<dbReference type="PROSITE" id="PS51762">
    <property type="entry name" value="GH16_2"/>
    <property type="match status" value="1"/>
</dbReference>
<dbReference type="Proteomes" id="UP000609064">
    <property type="component" value="Unassembled WGS sequence"/>
</dbReference>
<dbReference type="AlphaFoldDB" id="A0A916Z8Z5"/>
<reference evidence="3" key="2">
    <citation type="submission" date="2020-09" db="EMBL/GenBank/DDBJ databases">
        <authorList>
            <person name="Sun Q."/>
            <person name="Zhou Y."/>
        </authorList>
    </citation>
    <scope>NUCLEOTIDE SEQUENCE</scope>
    <source>
        <strain evidence="3">CGMCC 1.15958</strain>
    </source>
</reference>
<sequence length="296" mass="34422">MFKQKMNKIFFFNLFLGISISYGQSPNPQLPDFSEAKPIAGMKLVWQDEFNNNGKPNPKFWKSEKGFVRNEELQWYQEENATCKNGVLLIEGKRVLIPNPNYEEGNTSWRKNRKEINFTSASIQTKGLQEWQFGTFLIRAKIDTTLGSWPAIWTLGNSGEWPSNGEIDLMEFYRVKSEPTILANVAHGTGKQYVAKWDDSKTRLKHFTEKNKDWVKQFHIWRMDWTPESINLYLDDELLNSTLLSETINPDGKNPFLQPHFLLLNLAIGGKNGGEPRTDTKLIKYEVDYVRVYQKQ</sequence>
<keyword evidence="4" id="KW-1185">Reference proteome</keyword>
<comment type="similarity">
    <text evidence="1">Belongs to the glycosyl hydrolase 16 family.</text>
</comment>
<feature type="domain" description="GH16" evidence="2">
    <location>
        <begin position="20"/>
        <end position="296"/>
    </location>
</feature>
<evidence type="ECO:0000259" key="2">
    <source>
        <dbReference type="PROSITE" id="PS51762"/>
    </source>
</evidence>
<dbReference type="GO" id="GO:0004553">
    <property type="term" value="F:hydrolase activity, hydrolyzing O-glycosyl compounds"/>
    <property type="evidence" value="ECO:0007669"/>
    <property type="project" value="InterPro"/>
</dbReference>
<dbReference type="PANTHER" id="PTHR10963">
    <property type="entry name" value="GLYCOSYL HYDROLASE-RELATED"/>
    <property type="match status" value="1"/>
</dbReference>
<dbReference type="Pfam" id="PF00722">
    <property type="entry name" value="Glyco_hydro_16"/>
    <property type="match status" value="1"/>
</dbReference>
<dbReference type="EMBL" id="BMKK01000020">
    <property type="protein sequence ID" value="GGD82401.1"/>
    <property type="molecule type" value="Genomic_DNA"/>
</dbReference>
<reference evidence="3" key="1">
    <citation type="journal article" date="2014" name="Int. J. Syst. Evol. Microbiol.">
        <title>Complete genome sequence of Corynebacterium casei LMG S-19264T (=DSM 44701T), isolated from a smear-ripened cheese.</title>
        <authorList>
            <consortium name="US DOE Joint Genome Institute (JGI-PGF)"/>
            <person name="Walter F."/>
            <person name="Albersmeier A."/>
            <person name="Kalinowski J."/>
            <person name="Ruckert C."/>
        </authorList>
    </citation>
    <scope>NUCLEOTIDE SEQUENCE</scope>
    <source>
        <strain evidence="3">CGMCC 1.15958</strain>
    </source>
</reference>
<accession>A0A916Z8Z5</accession>
<name>A0A916Z8Z5_9BACT</name>
<gene>
    <name evidence="3" type="ORF">GCM10011514_53070</name>
</gene>
<organism evidence="3 4">
    <name type="scientific">Emticicia aquatilis</name>
    <dbReference type="NCBI Taxonomy" id="1537369"/>
    <lineage>
        <taxon>Bacteria</taxon>
        <taxon>Pseudomonadati</taxon>
        <taxon>Bacteroidota</taxon>
        <taxon>Cytophagia</taxon>
        <taxon>Cytophagales</taxon>
        <taxon>Leadbetterellaceae</taxon>
        <taxon>Emticicia</taxon>
    </lineage>
</organism>
<dbReference type="GO" id="GO:0005975">
    <property type="term" value="P:carbohydrate metabolic process"/>
    <property type="evidence" value="ECO:0007669"/>
    <property type="project" value="InterPro"/>
</dbReference>
<evidence type="ECO:0000313" key="3">
    <source>
        <dbReference type="EMBL" id="GGD82401.1"/>
    </source>
</evidence>